<dbReference type="WBParaSite" id="MBELARI_LOCUS16007">
    <property type="protein sequence ID" value="MBELARI_LOCUS16007"/>
    <property type="gene ID" value="MBELARI_LOCUS16007"/>
</dbReference>
<dbReference type="Proteomes" id="UP000887575">
    <property type="component" value="Unassembled WGS sequence"/>
</dbReference>
<name>A0AAF3EPI9_9BILA</name>
<dbReference type="InterPro" id="IPR011009">
    <property type="entry name" value="Kinase-like_dom_sf"/>
</dbReference>
<dbReference type="InterPro" id="IPR052961">
    <property type="entry name" value="Oxido-Kinase-like_Enzymes"/>
</dbReference>
<dbReference type="AlphaFoldDB" id="A0AAF3EPI9"/>
<dbReference type="SUPFAM" id="SSF56112">
    <property type="entry name" value="Protein kinase-like (PK-like)"/>
    <property type="match status" value="1"/>
</dbReference>
<proteinExistence type="predicted"/>
<dbReference type="Gene3D" id="3.90.1200.10">
    <property type="match status" value="1"/>
</dbReference>
<dbReference type="PANTHER" id="PTHR23020">
    <property type="entry name" value="UNCHARACTERIZED NUCLEAR HORMONE RECEPTOR-RELATED"/>
    <property type="match status" value="1"/>
</dbReference>
<dbReference type="InterPro" id="IPR012877">
    <property type="entry name" value="Dhs-27"/>
</dbReference>
<feature type="domain" description="CHK kinase-like" evidence="1">
    <location>
        <begin position="9"/>
        <end position="196"/>
    </location>
</feature>
<evidence type="ECO:0000259" key="1">
    <source>
        <dbReference type="SMART" id="SM00587"/>
    </source>
</evidence>
<organism evidence="2 3">
    <name type="scientific">Mesorhabditis belari</name>
    <dbReference type="NCBI Taxonomy" id="2138241"/>
    <lineage>
        <taxon>Eukaryota</taxon>
        <taxon>Metazoa</taxon>
        <taxon>Ecdysozoa</taxon>
        <taxon>Nematoda</taxon>
        <taxon>Chromadorea</taxon>
        <taxon>Rhabditida</taxon>
        <taxon>Rhabditina</taxon>
        <taxon>Rhabditomorpha</taxon>
        <taxon>Rhabditoidea</taxon>
        <taxon>Rhabditidae</taxon>
        <taxon>Mesorhabditinae</taxon>
        <taxon>Mesorhabditis</taxon>
    </lineage>
</organism>
<dbReference type="PANTHER" id="PTHR23020:SF8">
    <property type="entry name" value="CHK KINASE-LIKE DOMAIN-CONTAINING PROTEIN"/>
    <property type="match status" value="1"/>
</dbReference>
<sequence length="273" mass="31958">MVPSWPSGYIALDWVEGIEARYQYNSLDEFSVLQVLKYIALMNAKTFDQKQLEDVFPLNIRESMDGKFINSKNNAERLDKYLERCPERKDQIEIFKNFSKIYDEPEKVQRLRAALAYNKKALTHGDLTQQNVFWRRDSSGNLGLVAIHDWQATHFGNPLADLARFLGIALSPNELKDNINHYLEFYFKEFTSNLPEEIKNPWQDLEDFISCFEQMFCLVTTSLISILISFGPLVTRTAEETEKPAREKEFNEKVDSIADYLQKCIEKWFHSNK</sequence>
<evidence type="ECO:0000313" key="2">
    <source>
        <dbReference type="Proteomes" id="UP000887575"/>
    </source>
</evidence>
<dbReference type="SMART" id="SM00587">
    <property type="entry name" value="CHK"/>
    <property type="match status" value="1"/>
</dbReference>
<keyword evidence="2" id="KW-1185">Reference proteome</keyword>
<protein>
    <recommendedName>
        <fullName evidence="1">CHK kinase-like domain-containing protein</fullName>
    </recommendedName>
</protein>
<dbReference type="Pfam" id="PF07914">
    <property type="entry name" value="DUF1679"/>
    <property type="match status" value="1"/>
</dbReference>
<reference evidence="3" key="1">
    <citation type="submission" date="2024-02" db="UniProtKB">
        <authorList>
            <consortium name="WormBaseParasite"/>
        </authorList>
    </citation>
    <scope>IDENTIFICATION</scope>
</reference>
<evidence type="ECO:0000313" key="3">
    <source>
        <dbReference type="WBParaSite" id="MBELARI_LOCUS16007"/>
    </source>
</evidence>
<accession>A0AAF3EPI9</accession>
<dbReference type="InterPro" id="IPR015897">
    <property type="entry name" value="CHK_kinase-like"/>
</dbReference>